<dbReference type="PANTHER" id="PTHR45458">
    <property type="entry name" value="SHORT-CHAIN DEHYDROGENASE/REDUCTASE SDR"/>
    <property type="match status" value="1"/>
</dbReference>
<dbReference type="SUPFAM" id="SSF51735">
    <property type="entry name" value="NAD(P)-binding Rossmann-fold domains"/>
    <property type="match status" value="1"/>
</dbReference>
<dbReference type="Gene3D" id="3.40.50.720">
    <property type="entry name" value="NAD(P)-binding Rossmann-like Domain"/>
    <property type="match status" value="1"/>
</dbReference>
<name>A0A8H4N2P2_9PEZI</name>
<evidence type="ECO:0000256" key="1">
    <source>
        <dbReference type="RuleBase" id="RU000363"/>
    </source>
</evidence>
<dbReference type="InterPro" id="IPR036291">
    <property type="entry name" value="NAD(P)-bd_dom_sf"/>
</dbReference>
<dbReference type="InterPro" id="IPR052184">
    <property type="entry name" value="SDR_enzymes"/>
</dbReference>
<proteinExistence type="inferred from homology"/>
<evidence type="ECO:0000313" key="2">
    <source>
        <dbReference type="EMBL" id="KAF4303806.1"/>
    </source>
</evidence>
<comment type="similarity">
    <text evidence="1">Belongs to the short-chain dehydrogenases/reductases (SDR) family.</text>
</comment>
<organism evidence="2 3">
    <name type="scientific">Botryosphaeria dothidea</name>
    <dbReference type="NCBI Taxonomy" id="55169"/>
    <lineage>
        <taxon>Eukaryota</taxon>
        <taxon>Fungi</taxon>
        <taxon>Dikarya</taxon>
        <taxon>Ascomycota</taxon>
        <taxon>Pezizomycotina</taxon>
        <taxon>Dothideomycetes</taxon>
        <taxon>Dothideomycetes incertae sedis</taxon>
        <taxon>Botryosphaeriales</taxon>
        <taxon>Botryosphaeriaceae</taxon>
        <taxon>Botryosphaeria</taxon>
    </lineage>
</organism>
<reference evidence="2" key="1">
    <citation type="submission" date="2020-04" db="EMBL/GenBank/DDBJ databases">
        <title>Genome Assembly and Annotation of Botryosphaeria dothidea sdau 11-99, a Latent Pathogen of Apple Fruit Ring Rot in China.</title>
        <authorList>
            <person name="Yu C."/>
            <person name="Diao Y."/>
            <person name="Lu Q."/>
            <person name="Zhao J."/>
            <person name="Cui S."/>
            <person name="Peng C."/>
            <person name="He B."/>
            <person name="Liu H."/>
        </authorList>
    </citation>
    <scope>NUCLEOTIDE SEQUENCE [LARGE SCALE GENOMIC DNA]</scope>
    <source>
        <strain evidence="2">Sdau11-99</strain>
    </source>
</reference>
<dbReference type="EMBL" id="WWBZ02000051">
    <property type="protein sequence ID" value="KAF4303806.1"/>
    <property type="molecule type" value="Genomic_DNA"/>
</dbReference>
<dbReference type="AlphaFoldDB" id="A0A8H4N2P2"/>
<dbReference type="CDD" id="cd05325">
    <property type="entry name" value="carb_red_sniffer_like_SDR_c"/>
    <property type="match status" value="1"/>
</dbReference>
<dbReference type="OrthoDB" id="7289984at2759"/>
<dbReference type="GO" id="GO:0016616">
    <property type="term" value="F:oxidoreductase activity, acting on the CH-OH group of donors, NAD or NADP as acceptor"/>
    <property type="evidence" value="ECO:0007669"/>
    <property type="project" value="TreeGrafter"/>
</dbReference>
<dbReference type="PRINTS" id="PR00080">
    <property type="entry name" value="SDRFAMILY"/>
</dbReference>
<dbReference type="PRINTS" id="PR00081">
    <property type="entry name" value="GDHRDH"/>
</dbReference>
<dbReference type="InterPro" id="IPR002347">
    <property type="entry name" value="SDR_fam"/>
</dbReference>
<dbReference type="Proteomes" id="UP000572817">
    <property type="component" value="Unassembled WGS sequence"/>
</dbReference>
<sequence length="255" mass="27448">MASYLITGSSRGIGLALVALLASKPVSEVSKVFAAARKQNSSLEKLVQASGGRVEFIQLDVTDEQGSQQASKTVEKALNGKGLDVLINNAGIMNYTPNGIENMHVSKIRETTDLDETFKVNVIGVHNVTTAFLPLLKKGNLKKVINISTTLGSIGMAPVFNFQPTPAYKVSKAALNMLTVQYAQAFAQDGLVFVSWVKTDLGTEHADLTIEQSVNGISEILSRIIGADTGKFFTVNVPEVEKDGQKLYDGSCRPW</sequence>
<dbReference type="PANTHER" id="PTHR45458:SF1">
    <property type="entry name" value="SHORT CHAIN DEHYDROGENASE"/>
    <property type="match status" value="1"/>
</dbReference>
<evidence type="ECO:0000313" key="3">
    <source>
        <dbReference type="Proteomes" id="UP000572817"/>
    </source>
</evidence>
<accession>A0A8H4N2P2</accession>
<dbReference type="Pfam" id="PF00106">
    <property type="entry name" value="adh_short"/>
    <property type="match status" value="1"/>
</dbReference>
<keyword evidence="3" id="KW-1185">Reference proteome</keyword>
<gene>
    <name evidence="2" type="ORF">GTA08_BOTSDO08121</name>
</gene>
<comment type="caution">
    <text evidence="2">The sequence shown here is derived from an EMBL/GenBank/DDBJ whole genome shotgun (WGS) entry which is preliminary data.</text>
</comment>
<protein>
    <submittedName>
        <fullName evidence="2">Short chain oxidoreductase</fullName>
    </submittedName>
</protein>